<dbReference type="Proteomes" id="UP001303601">
    <property type="component" value="Chromosome"/>
</dbReference>
<keyword evidence="1" id="KW-0812">Transmembrane</keyword>
<name>A0ABZ0PBJ6_9BACT</name>
<proteinExistence type="predicted"/>
<dbReference type="GeneID" id="94493481"/>
<feature type="transmembrane region" description="Helical" evidence="1">
    <location>
        <begin position="119"/>
        <end position="139"/>
    </location>
</feature>
<feature type="transmembrane region" description="Helical" evidence="1">
    <location>
        <begin position="51"/>
        <end position="74"/>
    </location>
</feature>
<protein>
    <submittedName>
        <fullName evidence="2">Uncharacterized protein</fullName>
    </submittedName>
</protein>
<keyword evidence="1" id="KW-1133">Transmembrane helix</keyword>
<evidence type="ECO:0000256" key="1">
    <source>
        <dbReference type="SAM" id="Phobius"/>
    </source>
</evidence>
<dbReference type="EMBL" id="CP137845">
    <property type="protein sequence ID" value="WPB54166.1"/>
    <property type="molecule type" value="Genomic_DNA"/>
</dbReference>
<feature type="transmembrane region" description="Helical" evidence="1">
    <location>
        <begin position="12"/>
        <end position="31"/>
    </location>
</feature>
<evidence type="ECO:0000313" key="3">
    <source>
        <dbReference type="Proteomes" id="UP001303601"/>
    </source>
</evidence>
<sequence>MNRKFKALLIELPILISLLGILTLMILAKWVTNFCMLISLKCEAIIFPDTVIASLSFVFVVFIFFVSLYVFLELLIFPNFRKFKTIILSLSIVVLISYFSSLGIAAISNIKTYEMVWTIYGAIILSILFGFISTCAILLKKINHANKIPDLLVA</sequence>
<reference evidence="2" key="1">
    <citation type="submission" date="2023-11" db="EMBL/GenBank/DDBJ databases">
        <title>Completed genome sequence of Mycoplasma equirhinis type strain M432/72.</title>
        <authorList>
            <person name="Spergser J."/>
        </authorList>
    </citation>
    <scope>NUCLEOTIDE SEQUENCE [LARGE SCALE GENOMIC DNA]</scope>
    <source>
        <strain evidence="2">M432/72</strain>
    </source>
</reference>
<gene>
    <name evidence="2" type="ORF">R9B83_01180</name>
</gene>
<accession>A0ABZ0PBJ6</accession>
<keyword evidence="1" id="KW-0472">Membrane</keyword>
<dbReference type="RefSeq" id="WP_140031699.1">
    <property type="nucleotide sequence ID" value="NZ_CP137845.1"/>
</dbReference>
<feature type="transmembrane region" description="Helical" evidence="1">
    <location>
        <begin position="86"/>
        <end position="107"/>
    </location>
</feature>
<keyword evidence="3" id="KW-1185">Reference proteome</keyword>
<evidence type="ECO:0000313" key="2">
    <source>
        <dbReference type="EMBL" id="WPB54166.1"/>
    </source>
</evidence>
<organism evidence="2 3">
    <name type="scientific">Metamycoplasma equirhinis</name>
    <dbReference type="NCBI Taxonomy" id="92402"/>
    <lineage>
        <taxon>Bacteria</taxon>
        <taxon>Bacillati</taxon>
        <taxon>Mycoplasmatota</taxon>
        <taxon>Mycoplasmoidales</taxon>
        <taxon>Metamycoplasmataceae</taxon>
        <taxon>Metamycoplasma</taxon>
    </lineage>
</organism>